<protein>
    <submittedName>
        <fullName evidence="2">Uncharacterized protein</fullName>
    </submittedName>
</protein>
<evidence type="ECO:0000313" key="3">
    <source>
        <dbReference type="Proteomes" id="UP001055439"/>
    </source>
</evidence>
<keyword evidence="1" id="KW-0472">Membrane</keyword>
<evidence type="ECO:0000256" key="1">
    <source>
        <dbReference type="SAM" id="Phobius"/>
    </source>
</evidence>
<keyword evidence="1" id="KW-0812">Transmembrane</keyword>
<accession>A0A9E7FZQ2</accession>
<dbReference type="AlphaFoldDB" id="A0A9E7FZQ2"/>
<gene>
    <name evidence="2" type="ORF">MUK42_19734</name>
</gene>
<keyword evidence="3" id="KW-1185">Reference proteome</keyword>
<proteinExistence type="predicted"/>
<feature type="transmembrane region" description="Helical" evidence="1">
    <location>
        <begin position="16"/>
        <end position="40"/>
    </location>
</feature>
<dbReference type="EMBL" id="CP097507">
    <property type="protein sequence ID" value="URE05489.1"/>
    <property type="molecule type" value="Genomic_DNA"/>
</dbReference>
<reference evidence="2" key="1">
    <citation type="submission" date="2022-05" db="EMBL/GenBank/DDBJ databases">
        <title>The Musa troglodytarum L. genome provides insights into the mechanism of non-climacteric behaviour and enrichment of carotenoids.</title>
        <authorList>
            <person name="Wang J."/>
        </authorList>
    </citation>
    <scope>NUCLEOTIDE SEQUENCE</scope>
    <source>
        <tissue evidence="2">Leaf</tissue>
    </source>
</reference>
<sequence length="50" mass="5741">MPTSSIKNALKALFDLVLYLLNCTTLVELGIVPPLLILVVKDEWRGWWRT</sequence>
<evidence type="ECO:0000313" key="2">
    <source>
        <dbReference type="EMBL" id="URE05489.1"/>
    </source>
</evidence>
<name>A0A9E7FZQ2_9LILI</name>
<organism evidence="2 3">
    <name type="scientific">Musa troglodytarum</name>
    <name type="common">fe'i banana</name>
    <dbReference type="NCBI Taxonomy" id="320322"/>
    <lineage>
        <taxon>Eukaryota</taxon>
        <taxon>Viridiplantae</taxon>
        <taxon>Streptophyta</taxon>
        <taxon>Embryophyta</taxon>
        <taxon>Tracheophyta</taxon>
        <taxon>Spermatophyta</taxon>
        <taxon>Magnoliopsida</taxon>
        <taxon>Liliopsida</taxon>
        <taxon>Zingiberales</taxon>
        <taxon>Musaceae</taxon>
        <taxon>Musa</taxon>
    </lineage>
</organism>
<dbReference type="Proteomes" id="UP001055439">
    <property type="component" value="Chromosome 5"/>
</dbReference>
<keyword evidence="1" id="KW-1133">Transmembrane helix</keyword>